<name>A0ABR8HCG0_NOSPU</name>
<dbReference type="Gene3D" id="3.30.565.10">
    <property type="entry name" value="Histidine kinase-like ATPase, C-terminal domain"/>
    <property type="match status" value="1"/>
</dbReference>
<keyword evidence="1" id="KW-0418">Kinase</keyword>
<keyword evidence="1" id="KW-0808">Transferase</keyword>
<dbReference type="EMBL" id="JACJTC010000012">
    <property type="protein sequence ID" value="MBD2613006.1"/>
    <property type="molecule type" value="Genomic_DNA"/>
</dbReference>
<keyword evidence="2" id="KW-1185">Reference proteome</keyword>
<sequence length="52" mass="5760">MKPTEVGFVCVDAVSNRPFGYQIVVEKHHGEIKCLSKPGEGTEFLIKIPTDN</sequence>
<protein>
    <submittedName>
        <fullName evidence="1">HAMP domain-containing histidine kinase</fullName>
    </submittedName>
</protein>
<dbReference type="RefSeq" id="WP_190950409.1">
    <property type="nucleotide sequence ID" value="NZ_JACJTC010000012.1"/>
</dbReference>
<organism evidence="1 2">
    <name type="scientific">Nostoc punctiforme FACHB-252</name>
    <dbReference type="NCBI Taxonomy" id="1357509"/>
    <lineage>
        <taxon>Bacteria</taxon>
        <taxon>Bacillati</taxon>
        <taxon>Cyanobacteriota</taxon>
        <taxon>Cyanophyceae</taxon>
        <taxon>Nostocales</taxon>
        <taxon>Nostocaceae</taxon>
        <taxon>Nostoc</taxon>
    </lineage>
</organism>
<reference evidence="1 2" key="1">
    <citation type="journal article" date="2020" name="ISME J.">
        <title>Comparative genomics reveals insights into cyanobacterial evolution and habitat adaptation.</title>
        <authorList>
            <person name="Chen M.Y."/>
            <person name="Teng W.K."/>
            <person name="Zhao L."/>
            <person name="Hu C.X."/>
            <person name="Zhou Y.K."/>
            <person name="Han B.P."/>
            <person name="Song L.R."/>
            <person name="Shu W.S."/>
        </authorList>
    </citation>
    <scope>NUCLEOTIDE SEQUENCE [LARGE SCALE GENOMIC DNA]</scope>
    <source>
        <strain evidence="1 2">FACHB-252</strain>
    </source>
</reference>
<evidence type="ECO:0000313" key="2">
    <source>
        <dbReference type="Proteomes" id="UP000606396"/>
    </source>
</evidence>
<proteinExistence type="predicted"/>
<dbReference type="SUPFAM" id="SSF55874">
    <property type="entry name" value="ATPase domain of HSP90 chaperone/DNA topoisomerase II/histidine kinase"/>
    <property type="match status" value="1"/>
</dbReference>
<comment type="caution">
    <text evidence="1">The sequence shown here is derived from an EMBL/GenBank/DDBJ whole genome shotgun (WGS) entry which is preliminary data.</text>
</comment>
<evidence type="ECO:0000313" key="1">
    <source>
        <dbReference type="EMBL" id="MBD2613006.1"/>
    </source>
</evidence>
<dbReference type="InterPro" id="IPR036890">
    <property type="entry name" value="HATPase_C_sf"/>
</dbReference>
<dbReference type="GO" id="GO:0016301">
    <property type="term" value="F:kinase activity"/>
    <property type="evidence" value="ECO:0007669"/>
    <property type="project" value="UniProtKB-KW"/>
</dbReference>
<accession>A0ABR8HCG0</accession>
<dbReference type="Proteomes" id="UP000606396">
    <property type="component" value="Unassembled WGS sequence"/>
</dbReference>
<gene>
    <name evidence="1" type="ORF">H6G94_17300</name>
</gene>